<dbReference type="Pfam" id="PF13359">
    <property type="entry name" value="DDE_Tnp_4"/>
    <property type="match status" value="1"/>
</dbReference>
<evidence type="ECO:0000259" key="9">
    <source>
        <dbReference type="Pfam" id="PF13359"/>
    </source>
</evidence>
<name>A0A388LQV4_CHABU</name>
<feature type="region of interest" description="Disordered" evidence="8">
    <location>
        <begin position="417"/>
        <end position="655"/>
    </location>
</feature>
<evidence type="ECO:0000313" key="10">
    <source>
        <dbReference type="EMBL" id="GBG84694.1"/>
    </source>
</evidence>
<dbReference type="PANTHER" id="PTHR22930:SF85">
    <property type="entry name" value="GH03217P-RELATED"/>
    <property type="match status" value="1"/>
</dbReference>
<evidence type="ECO:0000256" key="5">
    <source>
        <dbReference type="ARBA" id="ARBA00022723"/>
    </source>
</evidence>
<feature type="compositionally biased region" description="Basic residues" evidence="8">
    <location>
        <begin position="482"/>
        <end position="492"/>
    </location>
</feature>
<dbReference type="GO" id="GO:0004518">
    <property type="term" value="F:nuclease activity"/>
    <property type="evidence" value="ECO:0007669"/>
    <property type="project" value="UniProtKB-KW"/>
</dbReference>
<sequence length="928" mass="105058">MAERVPRLSEEMQCIIFSGKFLGYEAMVLTRGGAPGRKTSWEMIKRNLASGDLDEVFHHQVKMDRKKRKEVSAIQGADLALGGVLSSVVFQLKEMKEQMAPGKVMAVGQVTNKRRISSRDKDTNKDKVKVEAEEEEIVKEEEGSEEEDTADKEGTEAVKKTLSQGTIISWSIFKGIRKGQMVRNVTTAMLRVYGDKRLWPTRVWKHVVLRVFLDKGFPNCHGTVDCTHIYVDKPANERSENFFDRKHRFSTIAQEVVDLDLSVLNVFVGYPENCHDIRVIQLSRLSRRAEEGMLFHGPPVTLPGGVRTNGYFLGDNGYPPSEWVVVPYGGINKHIDEESFDRKQKVARGAVERAFRRLKGMWRLFLRTHKMILDTLPQQFTVVCILHNILLDTGIEFDENLLWEVEENGVRRRLDLGIHHPPPVCRNGSKVSLPSSEREISRLKERNESPLATPAPRNRVSGVENRPPKAPEKRSREDGMSKVHRRTKKRITYKKDRMVEMIDLRISDNMQSASREEAEEEHDQSISEKSDGEKNEATSDEGGDSETSDEHSRDTHDADDEDGRSSDGIAQDKGGDGAGEDDRTVDGRESSPSPRRTRRTREPESGGEGDAADSPSIDRQIVRHDNAVQKDGTNSQRKVCGTRGGQQQAKQESGVFSKKMKDRLFRSVAKAFAFSAAKDATLYPIEDEFFMALQTMAKLIGENAEEELRSHVAECGIQAVIRECNKMMTTVRGEMTWQLKHWFWDEKGIPLVRSQQTDHQVPTRNKMRADMKENKTWRRSGDDPWGTPTFKTTLTKVFQMRRDGVNLGVTLQQLAFAEMVLQCEIEQTTKTSRAAEQIGKLVSIKQDIASSVHSRDTVMSFSIFKLDHAVSVAEKAAALFRAGVPSVHRTRPHNTTITNDDFDLEFIAPLHERSRDGEWDTESLCARP</sequence>
<feature type="region of interest" description="Disordered" evidence="8">
    <location>
        <begin position="115"/>
        <end position="157"/>
    </location>
</feature>
<keyword evidence="7" id="KW-0539">Nucleus</keyword>
<dbReference type="Proteomes" id="UP000265515">
    <property type="component" value="Unassembled WGS sequence"/>
</dbReference>
<dbReference type="EMBL" id="BFEA01000487">
    <property type="protein sequence ID" value="GBG84694.1"/>
    <property type="molecule type" value="Genomic_DNA"/>
</dbReference>
<keyword evidence="11" id="KW-1185">Reference proteome</keyword>
<feature type="compositionally biased region" description="Basic and acidic residues" evidence="8">
    <location>
        <begin position="523"/>
        <end position="537"/>
    </location>
</feature>
<keyword evidence="5" id="KW-0479">Metal-binding</keyword>
<feature type="compositionally biased region" description="Basic and acidic residues" evidence="8">
    <location>
        <begin position="493"/>
        <end position="506"/>
    </location>
</feature>
<accession>A0A388LQV4</accession>
<comment type="subcellular location">
    <subcellularLocation>
        <location evidence="2">Nucleus</location>
    </subcellularLocation>
</comment>
<evidence type="ECO:0000256" key="2">
    <source>
        <dbReference type="ARBA" id="ARBA00004123"/>
    </source>
</evidence>
<evidence type="ECO:0000256" key="3">
    <source>
        <dbReference type="ARBA" id="ARBA00006958"/>
    </source>
</evidence>
<evidence type="ECO:0000256" key="4">
    <source>
        <dbReference type="ARBA" id="ARBA00022722"/>
    </source>
</evidence>
<comment type="cofactor">
    <cofactor evidence="1">
        <name>a divalent metal cation</name>
        <dbReference type="ChEBI" id="CHEBI:60240"/>
    </cofactor>
</comment>
<feature type="domain" description="DDE Tnp4" evidence="9">
    <location>
        <begin position="224"/>
        <end position="388"/>
    </location>
</feature>
<evidence type="ECO:0000256" key="8">
    <source>
        <dbReference type="SAM" id="MobiDB-lite"/>
    </source>
</evidence>
<evidence type="ECO:0000313" key="11">
    <source>
        <dbReference type="Proteomes" id="UP000265515"/>
    </source>
</evidence>
<dbReference type="Gramene" id="GBG84694">
    <property type="protein sequence ID" value="GBG84694"/>
    <property type="gene ID" value="CBR_g39070"/>
</dbReference>
<evidence type="ECO:0000256" key="1">
    <source>
        <dbReference type="ARBA" id="ARBA00001968"/>
    </source>
</evidence>
<dbReference type="GO" id="GO:0016787">
    <property type="term" value="F:hydrolase activity"/>
    <property type="evidence" value="ECO:0007669"/>
    <property type="project" value="UniProtKB-KW"/>
</dbReference>
<reference evidence="10 11" key="1">
    <citation type="journal article" date="2018" name="Cell">
        <title>The Chara Genome: Secondary Complexity and Implications for Plant Terrestrialization.</title>
        <authorList>
            <person name="Nishiyama T."/>
            <person name="Sakayama H."/>
            <person name="Vries J.D."/>
            <person name="Buschmann H."/>
            <person name="Saint-Marcoux D."/>
            <person name="Ullrich K.K."/>
            <person name="Haas F.B."/>
            <person name="Vanderstraeten L."/>
            <person name="Becker D."/>
            <person name="Lang D."/>
            <person name="Vosolsobe S."/>
            <person name="Rombauts S."/>
            <person name="Wilhelmsson P.K.I."/>
            <person name="Janitza P."/>
            <person name="Kern R."/>
            <person name="Heyl A."/>
            <person name="Rumpler F."/>
            <person name="Villalobos L.I.A.C."/>
            <person name="Clay J.M."/>
            <person name="Skokan R."/>
            <person name="Toyoda A."/>
            <person name="Suzuki Y."/>
            <person name="Kagoshima H."/>
            <person name="Schijlen E."/>
            <person name="Tajeshwar N."/>
            <person name="Catarino B."/>
            <person name="Hetherington A.J."/>
            <person name="Saltykova A."/>
            <person name="Bonnot C."/>
            <person name="Breuninger H."/>
            <person name="Symeonidi A."/>
            <person name="Radhakrishnan G.V."/>
            <person name="Van Nieuwerburgh F."/>
            <person name="Deforce D."/>
            <person name="Chang C."/>
            <person name="Karol K.G."/>
            <person name="Hedrich R."/>
            <person name="Ulvskov P."/>
            <person name="Glockner G."/>
            <person name="Delwiche C.F."/>
            <person name="Petrasek J."/>
            <person name="Van de Peer Y."/>
            <person name="Friml J."/>
            <person name="Beilby M."/>
            <person name="Dolan L."/>
            <person name="Kohara Y."/>
            <person name="Sugano S."/>
            <person name="Fujiyama A."/>
            <person name="Delaux P.-M."/>
            <person name="Quint M."/>
            <person name="TheiBen G."/>
            <person name="Hagemann M."/>
            <person name="Harholt J."/>
            <person name="Dunand C."/>
            <person name="Zachgo S."/>
            <person name="Langdale J."/>
            <person name="Maumus F."/>
            <person name="Straeten D.V.D."/>
            <person name="Gould S.B."/>
            <person name="Rensing S.A."/>
        </authorList>
    </citation>
    <scope>NUCLEOTIDE SEQUENCE [LARGE SCALE GENOMIC DNA]</scope>
    <source>
        <strain evidence="10 11">S276</strain>
    </source>
</reference>
<feature type="compositionally biased region" description="Acidic residues" evidence="8">
    <location>
        <begin position="132"/>
        <end position="150"/>
    </location>
</feature>
<comment type="similarity">
    <text evidence="3">Belongs to the HARBI1 family.</text>
</comment>
<dbReference type="InterPro" id="IPR045249">
    <property type="entry name" value="HARBI1-like"/>
</dbReference>
<feature type="compositionally biased region" description="Basic and acidic residues" evidence="8">
    <location>
        <begin position="466"/>
        <end position="481"/>
    </location>
</feature>
<dbReference type="GO" id="GO:0005634">
    <property type="term" value="C:nucleus"/>
    <property type="evidence" value="ECO:0007669"/>
    <property type="project" value="UniProtKB-SubCell"/>
</dbReference>
<keyword evidence="4" id="KW-0540">Nuclease</keyword>
<feature type="compositionally biased region" description="Basic and acidic residues" evidence="8">
    <location>
        <begin position="436"/>
        <end position="448"/>
    </location>
</feature>
<dbReference type="PANTHER" id="PTHR22930">
    <property type="match status" value="1"/>
</dbReference>
<dbReference type="OrthoDB" id="6627079at2759"/>
<dbReference type="InterPro" id="IPR027806">
    <property type="entry name" value="HARBI1_dom"/>
</dbReference>
<comment type="caution">
    <text evidence="10">The sequence shown here is derived from an EMBL/GenBank/DDBJ whole genome shotgun (WGS) entry which is preliminary data.</text>
</comment>
<feature type="compositionally biased region" description="Basic and acidic residues" evidence="8">
    <location>
        <begin position="580"/>
        <end position="589"/>
    </location>
</feature>
<protein>
    <recommendedName>
        <fullName evidence="9">DDE Tnp4 domain-containing protein</fullName>
    </recommendedName>
</protein>
<keyword evidence="6" id="KW-0378">Hydrolase</keyword>
<dbReference type="GO" id="GO:0046872">
    <property type="term" value="F:metal ion binding"/>
    <property type="evidence" value="ECO:0007669"/>
    <property type="project" value="UniProtKB-KW"/>
</dbReference>
<feature type="compositionally biased region" description="Acidic residues" evidence="8">
    <location>
        <begin position="538"/>
        <end position="547"/>
    </location>
</feature>
<evidence type="ECO:0000256" key="7">
    <source>
        <dbReference type="ARBA" id="ARBA00023242"/>
    </source>
</evidence>
<dbReference type="AlphaFoldDB" id="A0A388LQV4"/>
<proteinExistence type="inferred from homology"/>
<gene>
    <name evidence="10" type="ORF">CBR_g39070</name>
</gene>
<evidence type="ECO:0000256" key="6">
    <source>
        <dbReference type="ARBA" id="ARBA00022801"/>
    </source>
</evidence>
<organism evidence="10 11">
    <name type="scientific">Chara braunii</name>
    <name type="common">Braun's stonewort</name>
    <dbReference type="NCBI Taxonomy" id="69332"/>
    <lineage>
        <taxon>Eukaryota</taxon>
        <taxon>Viridiplantae</taxon>
        <taxon>Streptophyta</taxon>
        <taxon>Charophyceae</taxon>
        <taxon>Charales</taxon>
        <taxon>Characeae</taxon>
        <taxon>Chara</taxon>
    </lineage>
</organism>
<feature type="compositionally biased region" description="Basic and acidic residues" evidence="8">
    <location>
        <begin position="117"/>
        <end position="131"/>
    </location>
</feature>